<evidence type="ECO:0000256" key="5">
    <source>
        <dbReference type="ARBA" id="ARBA00023136"/>
    </source>
</evidence>
<evidence type="ECO:0000256" key="1">
    <source>
        <dbReference type="ARBA" id="ARBA00004479"/>
    </source>
</evidence>
<keyword evidence="3" id="KW-0130">Cell adhesion</keyword>
<evidence type="ECO:0000256" key="2">
    <source>
        <dbReference type="ARBA" id="ARBA00008054"/>
    </source>
</evidence>
<comment type="subcellular location">
    <subcellularLocation>
        <location evidence="1">Membrane</location>
        <topology evidence="1">Single-pass type I membrane protein</topology>
    </subcellularLocation>
</comment>
<dbReference type="InterPro" id="IPR048633">
    <property type="entry name" value="ITGAX-like_Ig_3"/>
</dbReference>
<evidence type="ECO:0000256" key="6">
    <source>
        <dbReference type="ARBA" id="ARBA00023170"/>
    </source>
</evidence>
<evidence type="ECO:0000259" key="8">
    <source>
        <dbReference type="Pfam" id="PF21520"/>
    </source>
</evidence>
<dbReference type="Gene3D" id="2.60.40.1530">
    <property type="entry name" value="ntegrin, alpha v. Chain A, domain 4"/>
    <property type="match status" value="1"/>
</dbReference>
<name>A0ABV0PIT1_9TELE</name>
<sequence length="179" mass="19968">MFCLLLQGRIECNSLDSEDGVTRGKTDCSVDKPIFKSTSTAVFIVSYGLNTNSELDRRIFVTANATSGNNQHSSSNELYKKKEIDVKYSIFITIDSSLSYNNFTFGENDLQKPLEQKIKVANIIRALNFTVVIRVPVKLGDKDIWAETSSFQIADCQRGADEPPVATDFAAKIKEKKIL</sequence>
<evidence type="ECO:0000256" key="3">
    <source>
        <dbReference type="ARBA" id="ARBA00022889"/>
    </source>
</evidence>
<keyword evidence="4" id="KW-0401">Integrin</keyword>
<dbReference type="Proteomes" id="UP001476798">
    <property type="component" value="Unassembled WGS sequence"/>
</dbReference>
<evidence type="ECO:0000313" key="10">
    <source>
        <dbReference type="Proteomes" id="UP001476798"/>
    </source>
</evidence>
<evidence type="ECO:0000256" key="7">
    <source>
        <dbReference type="ARBA" id="ARBA00023180"/>
    </source>
</evidence>
<keyword evidence="5" id="KW-0472">Membrane</keyword>
<dbReference type="InterPro" id="IPR032695">
    <property type="entry name" value="Integrin_dom_sf"/>
</dbReference>
<reference evidence="9 10" key="1">
    <citation type="submission" date="2021-06" db="EMBL/GenBank/DDBJ databases">
        <authorList>
            <person name="Palmer J.M."/>
        </authorList>
    </citation>
    <scope>NUCLEOTIDE SEQUENCE [LARGE SCALE GENOMIC DNA]</scope>
    <source>
        <strain evidence="9 10">GA_2019</strain>
        <tissue evidence="9">Muscle</tissue>
    </source>
</reference>
<organism evidence="9 10">
    <name type="scientific">Goodea atripinnis</name>
    <dbReference type="NCBI Taxonomy" id="208336"/>
    <lineage>
        <taxon>Eukaryota</taxon>
        <taxon>Metazoa</taxon>
        <taxon>Chordata</taxon>
        <taxon>Craniata</taxon>
        <taxon>Vertebrata</taxon>
        <taxon>Euteleostomi</taxon>
        <taxon>Actinopterygii</taxon>
        <taxon>Neopterygii</taxon>
        <taxon>Teleostei</taxon>
        <taxon>Neoteleostei</taxon>
        <taxon>Acanthomorphata</taxon>
        <taxon>Ovalentaria</taxon>
        <taxon>Atherinomorphae</taxon>
        <taxon>Cyprinodontiformes</taxon>
        <taxon>Goodeidae</taxon>
        <taxon>Goodea</taxon>
    </lineage>
</organism>
<comment type="caution">
    <text evidence="9">The sequence shown here is derived from an EMBL/GenBank/DDBJ whole genome shotgun (WGS) entry which is preliminary data.</text>
</comment>
<proteinExistence type="inferred from homology"/>
<accession>A0ABV0PIT1</accession>
<feature type="non-terminal residue" evidence="9">
    <location>
        <position position="179"/>
    </location>
</feature>
<dbReference type="Pfam" id="PF21520">
    <property type="entry name" value="ITGAX-like_Ig_3"/>
    <property type="match status" value="1"/>
</dbReference>
<gene>
    <name evidence="9" type="ORF">GOODEAATRI_031796</name>
</gene>
<dbReference type="SUPFAM" id="SSF69179">
    <property type="entry name" value="Integrin domains"/>
    <property type="match status" value="1"/>
</dbReference>
<dbReference type="Gene3D" id="2.60.40.1510">
    <property type="entry name" value="ntegrin, alpha v. Chain A, domain 3"/>
    <property type="match status" value="1"/>
</dbReference>
<protein>
    <recommendedName>
        <fullName evidence="8">Integrin alpha-X-like third Ig-like domain-containing protein</fullName>
    </recommendedName>
</protein>
<comment type="similarity">
    <text evidence="2">Belongs to the integrin alpha chain family.</text>
</comment>
<feature type="domain" description="Integrin alpha-X-like third Ig-like" evidence="8">
    <location>
        <begin position="87"/>
        <end position="179"/>
    </location>
</feature>
<evidence type="ECO:0000313" key="9">
    <source>
        <dbReference type="EMBL" id="MEQ2183355.1"/>
    </source>
</evidence>
<keyword evidence="7" id="KW-0325">Glycoprotein</keyword>
<keyword evidence="6" id="KW-0675">Receptor</keyword>
<evidence type="ECO:0000256" key="4">
    <source>
        <dbReference type="ARBA" id="ARBA00023037"/>
    </source>
</evidence>
<dbReference type="EMBL" id="JAHRIO010075565">
    <property type="protein sequence ID" value="MEQ2183355.1"/>
    <property type="molecule type" value="Genomic_DNA"/>
</dbReference>
<keyword evidence="10" id="KW-1185">Reference proteome</keyword>